<dbReference type="EMBL" id="JAMQJY010000001">
    <property type="protein sequence ID" value="MCM2675853.1"/>
    <property type="molecule type" value="Genomic_DNA"/>
</dbReference>
<organism evidence="2 3">
    <name type="scientific">Alkalicoccobacillus plakortidis</name>
    <dbReference type="NCBI Taxonomy" id="444060"/>
    <lineage>
        <taxon>Bacteria</taxon>
        <taxon>Bacillati</taxon>
        <taxon>Bacillota</taxon>
        <taxon>Bacilli</taxon>
        <taxon>Bacillales</taxon>
        <taxon>Bacillaceae</taxon>
        <taxon>Alkalicoccobacillus</taxon>
    </lineage>
</organism>
<proteinExistence type="predicted"/>
<evidence type="ECO:0000313" key="3">
    <source>
        <dbReference type="Proteomes" id="UP001203665"/>
    </source>
</evidence>
<protein>
    <submittedName>
        <fullName evidence="2">Uncharacterized protein</fullName>
    </submittedName>
</protein>
<feature type="coiled-coil region" evidence="1">
    <location>
        <begin position="51"/>
        <end position="78"/>
    </location>
</feature>
<evidence type="ECO:0000313" key="2">
    <source>
        <dbReference type="EMBL" id="MCM2675853.1"/>
    </source>
</evidence>
<dbReference type="RefSeq" id="WP_251607147.1">
    <property type="nucleotide sequence ID" value="NZ_JAMQJY010000001.1"/>
</dbReference>
<accession>A0ABT0XKF8</accession>
<keyword evidence="3" id="KW-1185">Reference proteome</keyword>
<sequence length="246" mass="28758">MSTYLDRTTEEGIPEPYQELHVNLLNLKRNHESIVSFSEYQLMENDFMRFAEEYAGLISDFDNQLEQYEEKVTEHDLATDLSTYEDLLDQESYSIGDVTVLMLGLQLDEYLNVFGEYVGYYLEEQADLNEALIRMEEVGFAELEEGELQGLINTIHSQRNIVTTFLDEQYPENAEELHDFFTEEARVYLDVNLLLFTSLEARNELIVEEALNKLEEIEHSLPEKKQEMEQVIDLIKDSIALRSEQI</sequence>
<keyword evidence="1" id="KW-0175">Coiled coil</keyword>
<comment type="caution">
    <text evidence="2">The sequence shown here is derived from an EMBL/GenBank/DDBJ whole genome shotgun (WGS) entry which is preliminary data.</text>
</comment>
<evidence type="ECO:0000256" key="1">
    <source>
        <dbReference type="SAM" id="Coils"/>
    </source>
</evidence>
<reference evidence="2" key="1">
    <citation type="submission" date="2022-06" db="EMBL/GenBank/DDBJ databases">
        <title>Alkalicoccobacillus porphyridii sp. nov., isolated from a marine red alga, Porphyridium purpureum and reclassification of Shouchella plakortidis and Shouchella gibsonii as Alkalicoccobacillus plakortidis comb. nov. and Alkalicoccobacillus gibsonii comb. nov.</title>
        <authorList>
            <person name="Kim K.H."/>
            <person name="Lee J.K."/>
            <person name="Han D.M."/>
            <person name="Baek J.H."/>
            <person name="Jeon C.O."/>
        </authorList>
    </citation>
    <scope>NUCLEOTIDE SEQUENCE</scope>
    <source>
        <strain evidence="2">DSM 19153</strain>
    </source>
</reference>
<gene>
    <name evidence="2" type="ORF">NDM98_10360</name>
</gene>
<dbReference type="Proteomes" id="UP001203665">
    <property type="component" value="Unassembled WGS sequence"/>
</dbReference>
<name>A0ABT0XKF8_9BACI</name>